<dbReference type="PANTHER" id="PTHR45947">
    <property type="entry name" value="SULFOQUINOVOSYL TRANSFERASE SQD2"/>
    <property type="match status" value="1"/>
</dbReference>
<dbReference type="Gene3D" id="3.40.50.1820">
    <property type="entry name" value="alpha/beta hydrolase"/>
    <property type="match status" value="1"/>
</dbReference>
<reference evidence="7" key="1">
    <citation type="submission" date="2020-12" db="EMBL/GenBank/DDBJ databases">
        <authorList>
            <person name="Iha C."/>
        </authorList>
    </citation>
    <scope>NUCLEOTIDE SEQUENCE</scope>
</reference>
<evidence type="ECO:0000256" key="1">
    <source>
        <dbReference type="ARBA" id="ARBA00022676"/>
    </source>
</evidence>
<dbReference type="InterPro" id="IPR028098">
    <property type="entry name" value="Glyco_trans_4-like_N"/>
</dbReference>
<feature type="region of interest" description="Disordered" evidence="3">
    <location>
        <begin position="137"/>
        <end position="164"/>
    </location>
</feature>
<protein>
    <submittedName>
        <fullName evidence="7">Uncharacterized protein</fullName>
    </submittedName>
</protein>
<proteinExistence type="predicted"/>
<organism evidence="7 8">
    <name type="scientific">Ostreobium quekettii</name>
    <dbReference type="NCBI Taxonomy" id="121088"/>
    <lineage>
        <taxon>Eukaryota</taxon>
        <taxon>Viridiplantae</taxon>
        <taxon>Chlorophyta</taxon>
        <taxon>core chlorophytes</taxon>
        <taxon>Ulvophyceae</taxon>
        <taxon>TCBD clade</taxon>
        <taxon>Bryopsidales</taxon>
        <taxon>Ostreobineae</taxon>
        <taxon>Ostreobiaceae</taxon>
        <taxon>Ostreobium</taxon>
    </lineage>
</organism>
<dbReference type="EMBL" id="CAJHUC010002309">
    <property type="protein sequence ID" value="CAD7703583.1"/>
    <property type="molecule type" value="Genomic_DNA"/>
</dbReference>
<dbReference type="InterPro" id="IPR050194">
    <property type="entry name" value="Glycosyltransferase_grp1"/>
</dbReference>
<gene>
    <name evidence="7" type="ORF">OSTQU699_LOCUS8940</name>
</gene>
<sequence>MGIRGKIKKARLQKNWSAVDQAAEEGLSLNPWDAQMYAEVGEAAVNREAADVAKYAWSKAVKYDLANIGYNRSLGYVLRDCHEYKAARDCFKRIYEADPTDAEARNMMSQLDAESVMHRGGYDVAETTRDVADRKEETVDAYEKDRRARKGQQMTADAPGESDEADLRHAIRKDPDNLNNYLRLAHYYQEQRQLPQALELYDQALEKSPHSTDILEFKEDVELDILRDKLADTTELLRKYPDRKNLQEKVSALRLQLVKQEIAVLTPRIERHPQDMKMRFDLAERFRRVKKFAKAIPLYQQASADTRLKEDALVWLGECFIRDGKLELGKRQFEKAIGLLNATDKPDPFKLAHYRLGQIHEKAGHRDEADHHYTEILSIDYNYRDVQERLEKLQGGRVRLPDTVQRKVRVSDDDYIVLHDDQPDAWKRGQPVVLMLHGLSGGYDSGYMQRIAARLHNQDVRAFRMDHRGCGAGHGLAQKPYHAGRIDDLHRAIAAVEALCPDSPISVVGFSLSGNLVLRYLGDRSFDHSARLHRAVAVCPPVDLRHCVSKLDTTRAGQRYDRYFTRRLISQIASGPQWRNDVPLAQVKRLPHRLYDFDDMYTAPASGFGRADDYYHFASFPTLNGGEHSMLAVLNGLVSEGEFRFSALAPWHGPLAEHLQGLGIPVHPFSVRPDYGPSDRRLEELGFPVHPSTRRSGSGRKRETAELLPELQDIVQQHQPALVHANSLSMCRLLGQARAQLKDVRCTGHIRDIMKLSAAAIRDLNQLDGLAAVSQATQQFHVAQGLDEERVTVIYNGVDTARFRRRDRADARRALLPNLPATARVVLNVGQICLRKGQLDLAQAIVQLLRDSDDLHLVLAGERHSEKAESVAYERAIVGAFESAGKADHLHRPGYCDNIEHWMNAADLLVHSARQEPLGRVLLEAAASELPVVATNVGGTPEIFRQPDSVVLVPPNDVNELSSRVEEALRRPDRCRRMAARARQGIEERFTTQQAADRLREFWQTATSP</sequence>
<feature type="domain" description="Glycosyl transferase family 1" evidence="4">
    <location>
        <begin position="819"/>
        <end position="984"/>
    </location>
</feature>
<keyword evidence="1" id="KW-0328">Glycosyltransferase</keyword>
<comment type="caution">
    <text evidence="7">The sequence shown here is derived from an EMBL/GenBank/DDBJ whole genome shotgun (WGS) entry which is preliminary data.</text>
</comment>
<dbReference type="Gene3D" id="1.25.40.10">
    <property type="entry name" value="Tetratricopeptide repeat domain"/>
    <property type="match status" value="3"/>
</dbReference>
<dbReference type="SMART" id="SM00028">
    <property type="entry name" value="TPR"/>
    <property type="match status" value="3"/>
</dbReference>
<dbReference type="GO" id="GO:0016758">
    <property type="term" value="F:hexosyltransferase activity"/>
    <property type="evidence" value="ECO:0007669"/>
    <property type="project" value="TreeGrafter"/>
</dbReference>
<dbReference type="AlphaFoldDB" id="A0A8S1JD79"/>
<evidence type="ECO:0000259" key="6">
    <source>
        <dbReference type="Pfam" id="PF13439"/>
    </source>
</evidence>
<dbReference type="Pfam" id="PF13181">
    <property type="entry name" value="TPR_8"/>
    <property type="match status" value="1"/>
</dbReference>
<feature type="compositionally biased region" description="Basic and acidic residues" evidence="3">
    <location>
        <begin position="137"/>
        <end position="146"/>
    </location>
</feature>
<dbReference type="PROSITE" id="PS50005">
    <property type="entry name" value="TPR"/>
    <property type="match status" value="1"/>
</dbReference>
<dbReference type="PANTHER" id="PTHR45947:SF3">
    <property type="entry name" value="SULFOQUINOVOSYL TRANSFERASE SQD2"/>
    <property type="match status" value="1"/>
</dbReference>
<evidence type="ECO:0000313" key="7">
    <source>
        <dbReference type="EMBL" id="CAD7703583.1"/>
    </source>
</evidence>
<feature type="domain" description="AB hydrolase-1" evidence="5">
    <location>
        <begin position="431"/>
        <end position="551"/>
    </location>
</feature>
<evidence type="ECO:0000313" key="8">
    <source>
        <dbReference type="Proteomes" id="UP000708148"/>
    </source>
</evidence>
<evidence type="ECO:0000256" key="3">
    <source>
        <dbReference type="SAM" id="MobiDB-lite"/>
    </source>
</evidence>
<dbReference type="Pfam" id="PF00561">
    <property type="entry name" value="Abhydrolase_1"/>
    <property type="match status" value="1"/>
</dbReference>
<feature type="domain" description="Glycosyltransferase subfamily 4-like N-terminal" evidence="6">
    <location>
        <begin position="655"/>
        <end position="802"/>
    </location>
</feature>
<dbReference type="Pfam" id="PF00534">
    <property type="entry name" value="Glycos_transf_1"/>
    <property type="match status" value="1"/>
</dbReference>
<feature type="repeat" description="TPR" evidence="2">
    <location>
        <begin position="178"/>
        <end position="211"/>
    </location>
</feature>
<dbReference type="SUPFAM" id="SSF48452">
    <property type="entry name" value="TPR-like"/>
    <property type="match status" value="2"/>
</dbReference>
<dbReference type="SUPFAM" id="SSF53474">
    <property type="entry name" value="alpha/beta-Hydrolases"/>
    <property type="match status" value="1"/>
</dbReference>
<dbReference type="InterPro" id="IPR000073">
    <property type="entry name" value="AB_hydrolase_1"/>
</dbReference>
<dbReference type="InterPro" id="IPR019734">
    <property type="entry name" value="TPR_rpt"/>
</dbReference>
<accession>A0A8S1JD79</accession>
<keyword evidence="2" id="KW-0802">TPR repeat</keyword>
<dbReference type="InterPro" id="IPR029058">
    <property type="entry name" value="AB_hydrolase_fold"/>
</dbReference>
<dbReference type="OrthoDB" id="512920at2759"/>
<dbReference type="InterPro" id="IPR011990">
    <property type="entry name" value="TPR-like_helical_dom_sf"/>
</dbReference>
<dbReference type="Pfam" id="PF13432">
    <property type="entry name" value="TPR_16"/>
    <property type="match status" value="1"/>
</dbReference>
<dbReference type="InterPro" id="IPR001296">
    <property type="entry name" value="Glyco_trans_1"/>
</dbReference>
<dbReference type="Proteomes" id="UP000708148">
    <property type="component" value="Unassembled WGS sequence"/>
</dbReference>
<dbReference type="CDD" id="cd03801">
    <property type="entry name" value="GT4_PimA-like"/>
    <property type="match status" value="1"/>
</dbReference>
<evidence type="ECO:0000259" key="4">
    <source>
        <dbReference type="Pfam" id="PF00534"/>
    </source>
</evidence>
<dbReference type="SUPFAM" id="SSF53756">
    <property type="entry name" value="UDP-Glycosyltransferase/glycogen phosphorylase"/>
    <property type="match status" value="1"/>
</dbReference>
<keyword evidence="8" id="KW-1185">Reference proteome</keyword>
<evidence type="ECO:0000256" key="2">
    <source>
        <dbReference type="PROSITE-ProRule" id="PRU00339"/>
    </source>
</evidence>
<keyword evidence="1" id="KW-0808">Transferase</keyword>
<evidence type="ECO:0000259" key="5">
    <source>
        <dbReference type="Pfam" id="PF00561"/>
    </source>
</evidence>
<dbReference type="Gene3D" id="3.40.50.2000">
    <property type="entry name" value="Glycogen Phosphorylase B"/>
    <property type="match status" value="2"/>
</dbReference>
<name>A0A8S1JD79_9CHLO</name>
<dbReference type="Pfam" id="PF13439">
    <property type="entry name" value="Glyco_transf_4"/>
    <property type="match status" value="1"/>
</dbReference>